<organism evidence="2 3">
    <name type="scientific">Brevundimonas diminuta</name>
    <name type="common">Pseudomonas diminuta</name>
    <dbReference type="NCBI Taxonomy" id="293"/>
    <lineage>
        <taxon>Bacteria</taxon>
        <taxon>Pseudomonadati</taxon>
        <taxon>Pseudomonadota</taxon>
        <taxon>Alphaproteobacteria</taxon>
        <taxon>Caulobacterales</taxon>
        <taxon>Caulobacteraceae</taxon>
        <taxon>Brevundimonas</taxon>
    </lineage>
</organism>
<protein>
    <submittedName>
        <fullName evidence="2">Uncharacterized protein</fullName>
    </submittedName>
</protein>
<dbReference type="Proteomes" id="UP000250358">
    <property type="component" value="Unassembled WGS sequence"/>
</dbReference>
<reference evidence="2 3" key="1">
    <citation type="submission" date="2018-06" db="EMBL/GenBank/DDBJ databases">
        <authorList>
            <consortium name="Pathogen Informatics"/>
            <person name="Doyle S."/>
        </authorList>
    </citation>
    <scope>NUCLEOTIDE SEQUENCE [LARGE SCALE GENOMIC DNA]</scope>
    <source>
        <strain evidence="2 3">NCTC11165</strain>
    </source>
</reference>
<evidence type="ECO:0000313" key="2">
    <source>
        <dbReference type="EMBL" id="SPU44241.1"/>
    </source>
</evidence>
<dbReference type="EMBL" id="UAQM01000011">
    <property type="protein sequence ID" value="SPU44241.1"/>
    <property type="molecule type" value="Genomic_DNA"/>
</dbReference>
<gene>
    <name evidence="2" type="ORF">NCTC11165_01643</name>
</gene>
<evidence type="ECO:0000313" key="3">
    <source>
        <dbReference type="Proteomes" id="UP000250358"/>
    </source>
</evidence>
<dbReference type="AlphaFoldDB" id="A0A2X1BRG4"/>
<dbReference type="RefSeq" id="WP_128115636.1">
    <property type="nucleotide sequence ID" value="NZ_UAQM01000011.1"/>
</dbReference>
<proteinExistence type="predicted"/>
<name>A0A2X1BRG4_BREDI</name>
<evidence type="ECO:0000256" key="1">
    <source>
        <dbReference type="SAM" id="MobiDB-lite"/>
    </source>
</evidence>
<sequence>MSDTRIKITAGGIYGADGKEIPVGTELTVKAEPTAWAGRYETISGNNERKTPVINDDPPAGPFTVEDGGKGWWSILDAKGEKVGKGLREDDAKAFDTLSDEDKTAFAAEHAKA</sequence>
<accession>A0A2X1BRG4</accession>
<feature type="region of interest" description="Disordered" evidence="1">
    <location>
        <begin position="46"/>
        <end position="66"/>
    </location>
</feature>